<evidence type="ECO:0000256" key="2">
    <source>
        <dbReference type="ARBA" id="ARBA00023125"/>
    </source>
</evidence>
<dbReference type="Proteomes" id="UP000634919">
    <property type="component" value="Unassembled WGS sequence"/>
</dbReference>
<dbReference type="InterPro" id="IPR012318">
    <property type="entry name" value="HTH_CRP"/>
</dbReference>
<proteinExistence type="predicted"/>
<dbReference type="InterPro" id="IPR000595">
    <property type="entry name" value="cNMP-bd_dom"/>
</dbReference>
<evidence type="ECO:0000313" key="5">
    <source>
        <dbReference type="EMBL" id="MBD7961094.1"/>
    </source>
</evidence>
<dbReference type="RefSeq" id="WP_191723485.1">
    <property type="nucleotide sequence ID" value="NZ_JACSQK010000005.1"/>
</dbReference>
<dbReference type="PROSITE" id="PS51063">
    <property type="entry name" value="HTH_CRP_2"/>
    <property type="match status" value="1"/>
</dbReference>
<dbReference type="InterPro" id="IPR018490">
    <property type="entry name" value="cNMP-bd_dom_sf"/>
</dbReference>
<organism evidence="5 6">
    <name type="scientific">Comamonas avium</name>
    <dbReference type="NCBI Taxonomy" id="2762231"/>
    <lineage>
        <taxon>Bacteria</taxon>
        <taxon>Pseudomonadati</taxon>
        <taxon>Pseudomonadota</taxon>
        <taxon>Betaproteobacteria</taxon>
        <taxon>Burkholderiales</taxon>
        <taxon>Comamonadaceae</taxon>
        <taxon>Comamonas</taxon>
    </lineage>
</organism>
<keyword evidence="2" id="KW-0238">DNA-binding</keyword>
<gene>
    <name evidence="5" type="ORF">H9646_11400</name>
</gene>
<dbReference type="PANTHER" id="PTHR24567">
    <property type="entry name" value="CRP FAMILY TRANSCRIPTIONAL REGULATORY PROTEIN"/>
    <property type="match status" value="1"/>
</dbReference>
<keyword evidence="1" id="KW-0805">Transcription regulation</keyword>
<keyword evidence="6" id="KW-1185">Reference proteome</keyword>
<feature type="domain" description="HTH crp-type" evidence="4">
    <location>
        <begin position="154"/>
        <end position="226"/>
    </location>
</feature>
<evidence type="ECO:0000256" key="1">
    <source>
        <dbReference type="ARBA" id="ARBA00023015"/>
    </source>
</evidence>
<dbReference type="SUPFAM" id="SSF51206">
    <property type="entry name" value="cAMP-binding domain-like"/>
    <property type="match status" value="1"/>
</dbReference>
<dbReference type="PANTHER" id="PTHR24567:SF74">
    <property type="entry name" value="HTH-TYPE TRANSCRIPTIONAL REGULATOR ARCR"/>
    <property type="match status" value="1"/>
</dbReference>
<dbReference type="InterPro" id="IPR036390">
    <property type="entry name" value="WH_DNA-bd_sf"/>
</dbReference>
<dbReference type="EMBL" id="JACSQK010000005">
    <property type="protein sequence ID" value="MBD7961094.1"/>
    <property type="molecule type" value="Genomic_DNA"/>
</dbReference>
<accession>A0ABR8SDB1</accession>
<dbReference type="SUPFAM" id="SSF46785">
    <property type="entry name" value="Winged helix' DNA-binding domain"/>
    <property type="match status" value="1"/>
</dbReference>
<dbReference type="Pfam" id="PF13545">
    <property type="entry name" value="HTH_Crp_2"/>
    <property type="match status" value="1"/>
</dbReference>
<dbReference type="Gene3D" id="2.60.120.10">
    <property type="entry name" value="Jelly Rolls"/>
    <property type="match status" value="1"/>
</dbReference>
<keyword evidence="3" id="KW-0804">Transcription</keyword>
<dbReference type="InterPro" id="IPR050397">
    <property type="entry name" value="Env_Response_Regulators"/>
</dbReference>
<evidence type="ECO:0000256" key="3">
    <source>
        <dbReference type="ARBA" id="ARBA00023163"/>
    </source>
</evidence>
<dbReference type="CDD" id="cd00038">
    <property type="entry name" value="CAP_ED"/>
    <property type="match status" value="1"/>
</dbReference>
<evidence type="ECO:0000313" key="6">
    <source>
        <dbReference type="Proteomes" id="UP000634919"/>
    </source>
</evidence>
<evidence type="ECO:0000259" key="4">
    <source>
        <dbReference type="PROSITE" id="PS51063"/>
    </source>
</evidence>
<name>A0ABR8SDB1_9BURK</name>
<comment type="caution">
    <text evidence="5">The sequence shown here is derived from an EMBL/GenBank/DDBJ whole genome shotgun (WGS) entry which is preliminary data.</text>
</comment>
<reference evidence="5 6" key="1">
    <citation type="submission" date="2020-08" db="EMBL/GenBank/DDBJ databases">
        <title>A Genomic Blueprint of the Chicken Gut Microbiome.</title>
        <authorList>
            <person name="Gilroy R."/>
            <person name="Ravi A."/>
            <person name="Getino M."/>
            <person name="Pursley I."/>
            <person name="Horton D.L."/>
            <person name="Alikhan N.-F."/>
            <person name="Baker D."/>
            <person name="Gharbi K."/>
            <person name="Hall N."/>
            <person name="Watson M."/>
            <person name="Adriaenssens E.M."/>
            <person name="Foster-Nyarko E."/>
            <person name="Jarju S."/>
            <person name="Secka A."/>
            <person name="Antonio M."/>
            <person name="Oren A."/>
            <person name="Chaudhuri R."/>
            <person name="La Ragione R.M."/>
            <person name="Hildebrand F."/>
            <person name="Pallen M.J."/>
        </authorList>
    </citation>
    <scope>NUCLEOTIDE SEQUENCE [LARGE SCALE GENOMIC DNA]</scope>
    <source>
        <strain evidence="5 6">Sa2CVA6</strain>
    </source>
</reference>
<dbReference type="InterPro" id="IPR014710">
    <property type="entry name" value="RmlC-like_jellyroll"/>
</dbReference>
<protein>
    <submittedName>
        <fullName evidence="5">Crp/Fnr family transcriptional regulator</fullName>
    </submittedName>
</protein>
<sequence>MSANSSEPVPRAWQAFRTIPDLAGVDRQHLIWLAEHVRWQVLTAGDVLEQPFKGGRINFLVTGAIEVRCTNPQGKELLLGDLPQGQLFGNAIYSHVPPLAFSAHVTQSGLMALLDGQDTQDWLALDRSIVLAILQTVSNLLWRLMGRVVEIGMLNVRNRLHMRLLSLAQRQGVEHNQVLLSPSPTQASLAAYLGASREEVAREMSRLVRLGLLQRQGRSLRLCNVDGLMALVEL</sequence>